<evidence type="ECO:0000256" key="1">
    <source>
        <dbReference type="SAM" id="Coils"/>
    </source>
</evidence>
<protein>
    <recommendedName>
        <fullName evidence="5">Transposase (Putative), gypsy type</fullName>
    </recommendedName>
</protein>
<evidence type="ECO:0000313" key="3">
    <source>
        <dbReference type="EMBL" id="GJS79995.1"/>
    </source>
</evidence>
<evidence type="ECO:0000313" key="4">
    <source>
        <dbReference type="Proteomes" id="UP001151760"/>
    </source>
</evidence>
<dbReference type="EMBL" id="BQNB010010638">
    <property type="protein sequence ID" value="GJS79995.1"/>
    <property type="molecule type" value="Genomic_DNA"/>
</dbReference>
<feature type="compositionally biased region" description="Polar residues" evidence="2">
    <location>
        <begin position="425"/>
        <end position="444"/>
    </location>
</feature>
<sequence>MRWFTGKDFPRDSPVDPVDGDMILETLLNDKSKDIQRSSLFYTSAGLMWNAIKRLSSACYMMMMSMVDSAETRCKDRFYTSMSVDASVAKDIYRPDWEITNDFIMDKGPMCRSFVDHLATPGQFACLCSLSHSEKLEVEMERLNKIVNEKPSGDVARLRLGFEEAKKEVLHLKKQVENLKVEANKVLGLVASYAQKETDITTLNAKFQDLLQEKEQVELHNVSLRGQVDGEMEVKAEFSRMLEDQQRRFDDRVVALDAWLDKMAKETDEEFALMLRDAKATKEFLIGKGFRNFLNKFKESDILGARFGACISAAIVDGMRQGLEAVFVHGKRGMDLNSIPTYDINATEVYADALKHGNEVAIHSHPTFDSTLSAGGVVDQFSIVSSVSYAGDAGTTAQDTTPENLVGTVKTEIILAETALDGNASETLSSGANSADPTFDNPSYPSLREIRNLETCSYGDNCGVTQPVH</sequence>
<organism evidence="3 4">
    <name type="scientific">Tanacetum coccineum</name>
    <dbReference type="NCBI Taxonomy" id="301880"/>
    <lineage>
        <taxon>Eukaryota</taxon>
        <taxon>Viridiplantae</taxon>
        <taxon>Streptophyta</taxon>
        <taxon>Embryophyta</taxon>
        <taxon>Tracheophyta</taxon>
        <taxon>Spermatophyta</taxon>
        <taxon>Magnoliopsida</taxon>
        <taxon>eudicotyledons</taxon>
        <taxon>Gunneridae</taxon>
        <taxon>Pentapetalae</taxon>
        <taxon>asterids</taxon>
        <taxon>campanulids</taxon>
        <taxon>Asterales</taxon>
        <taxon>Asteraceae</taxon>
        <taxon>Asteroideae</taxon>
        <taxon>Anthemideae</taxon>
        <taxon>Anthemidinae</taxon>
        <taxon>Tanacetum</taxon>
    </lineage>
</organism>
<comment type="caution">
    <text evidence="3">The sequence shown here is derived from an EMBL/GenBank/DDBJ whole genome shotgun (WGS) entry which is preliminary data.</text>
</comment>
<reference evidence="3" key="2">
    <citation type="submission" date="2022-01" db="EMBL/GenBank/DDBJ databases">
        <authorList>
            <person name="Yamashiro T."/>
            <person name="Shiraishi A."/>
            <person name="Satake H."/>
            <person name="Nakayama K."/>
        </authorList>
    </citation>
    <scope>NUCLEOTIDE SEQUENCE</scope>
</reference>
<keyword evidence="4" id="KW-1185">Reference proteome</keyword>
<name>A0ABQ4YQM1_9ASTR</name>
<keyword evidence="1" id="KW-0175">Coiled coil</keyword>
<accession>A0ABQ4YQM1</accession>
<gene>
    <name evidence="3" type="ORF">Tco_0729876</name>
</gene>
<dbReference type="Proteomes" id="UP001151760">
    <property type="component" value="Unassembled WGS sequence"/>
</dbReference>
<evidence type="ECO:0000256" key="2">
    <source>
        <dbReference type="SAM" id="MobiDB-lite"/>
    </source>
</evidence>
<evidence type="ECO:0008006" key="5">
    <source>
        <dbReference type="Google" id="ProtNLM"/>
    </source>
</evidence>
<feature type="coiled-coil region" evidence="1">
    <location>
        <begin position="162"/>
        <end position="220"/>
    </location>
</feature>
<feature type="region of interest" description="Disordered" evidence="2">
    <location>
        <begin position="425"/>
        <end position="445"/>
    </location>
</feature>
<reference evidence="3" key="1">
    <citation type="journal article" date="2022" name="Int. J. Mol. Sci.">
        <title>Draft Genome of Tanacetum Coccineum: Genomic Comparison of Closely Related Tanacetum-Family Plants.</title>
        <authorList>
            <person name="Yamashiro T."/>
            <person name="Shiraishi A."/>
            <person name="Nakayama K."/>
            <person name="Satake H."/>
        </authorList>
    </citation>
    <scope>NUCLEOTIDE SEQUENCE</scope>
</reference>
<proteinExistence type="predicted"/>